<dbReference type="InterPro" id="IPR051176">
    <property type="entry name" value="Cent_Immune-Sig_Mod"/>
</dbReference>
<gene>
    <name evidence="4" type="ORF">Rhopal_007069-T1</name>
</gene>
<feature type="region of interest" description="Disordered" evidence="1">
    <location>
        <begin position="669"/>
        <end position="800"/>
    </location>
</feature>
<feature type="region of interest" description="Disordered" evidence="1">
    <location>
        <begin position="1"/>
        <end position="170"/>
    </location>
</feature>
<keyword evidence="2" id="KW-0472">Membrane</keyword>
<feature type="compositionally biased region" description="Pro residues" evidence="1">
    <location>
        <begin position="142"/>
        <end position="157"/>
    </location>
</feature>
<feature type="compositionally biased region" description="Acidic residues" evidence="1">
    <location>
        <begin position="499"/>
        <end position="509"/>
    </location>
</feature>
<protein>
    <recommendedName>
        <fullName evidence="3">FHA domain-containing protein</fullName>
    </recommendedName>
</protein>
<dbReference type="AlphaFoldDB" id="A0AAV5GN46"/>
<dbReference type="InterPro" id="IPR008984">
    <property type="entry name" value="SMAD_FHA_dom_sf"/>
</dbReference>
<feature type="domain" description="FHA" evidence="3">
    <location>
        <begin position="200"/>
        <end position="256"/>
    </location>
</feature>
<dbReference type="Gene3D" id="2.60.200.20">
    <property type="match status" value="1"/>
</dbReference>
<feature type="compositionally biased region" description="Basic and acidic residues" evidence="1">
    <location>
        <begin position="453"/>
        <end position="480"/>
    </location>
</feature>
<proteinExistence type="predicted"/>
<evidence type="ECO:0000313" key="4">
    <source>
        <dbReference type="EMBL" id="GJN94006.1"/>
    </source>
</evidence>
<comment type="caution">
    <text evidence="4">The sequence shown here is derived from an EMBL/GenBank/DDBJ whole genome shotgun (WGS) entry which is preliminary data.</text>
</comment>
<organism evidence="4 5">
    <name type="scientific">Rhodotorula paludigena</name>
    <dbReference type="NCBI Taxonomy" id="86838"/>
    <lineage>
        <taxon>Eukaryota</taxon>
        <taxon>Fungi</taxon>
        <taxon>Dikarya</taxon>
        <taxon>Basidiomycota</taxon>
        <taxon>Pucciniomycotina</taxon>
        <taxon>Microbotryomycetes</taxon>
        <taxon>Sporidiobolales</taxon>
        <taxon>Sporidiobolaceae</taxon>
        <taxon>Rhodotorula</taxon>
    </lineage>
</organism>
<keyword evidence="5" id="KW-1185">Reference proteome</keyword>
<feature type="compositionally biased region" description="Low complexity" evidence="1">
    <location>
        <begin position="785"/>
        <end position="798"/>
    </location>
</feature>
<dbReference type="SUPFAM" id="SSF81995">
    <property type="entry name" value="beta-sandwich domain of Sec23/24"/>
    <property type="match status" value="1"/>
</dbReference>
<dbReference type="CDD" id="cd22679">
    <property type="entry name" value="FHA_SLMAP"/>
    <property type="match status" value="1"/>
</dbReference>
<keyword evidence="2" id="KW-0812">Transmembrane</keyword>
<dbReference type="SMART" id="SM00240">
    <property type="entry name" value="FHA"/>
    <property type="match status" value="1"/>
</dbReference>
<evidence type="ECO:0000313" key="5">
    <source>
        <dbReference type="Proteomes" id="UP001342314"/>
    </source>
</evidence>
<feature type="compositionally biased region" description="Pro residues" evidence="1">
    <location>
        <begin position="1"/>
        <end position="11"/>
    </location>
</feature>
<feature type="region of interest" description="Disordered" evidence="1">
    <location>
        <begin position="453"/>
        <end position="562"/>
    </location>
</feature>
<feature type="compositionally biased region" description="Acidic residues" evidence="1">
    <location>
        <begin position="683"/>
        <end position="696"/>
    </location>
</feature>
<feature type="compositionally biased region" description="Basic residues" evidence="1">
    <location>
        <begin position="719"/>
        <end position="731"/>
    </location>
</feature>
<feature type="compositionally biased region" description="Low complexity" evidence="1">
    <location>
        <begin position="83"/>
        <end position="110"/>
    </location>
</feature>
<feature type="compositionally biased region" description="Pro residues" evidence="1">
    <location>
        <begin position="23"/>
        <end position="36"/>
    </location>
</feature>
<sequence length="839" mass="89359">MASPAPPPSAPAPSAEQDAQLDQPPPTPTPSNPGPRPRQAHGSVAPTAPDSSHQQHQQQQQQPQHSADAGLGRSGTVLGIKRAGAQHGAAQGQGQGQQQQQQQGQQPQGQRAFQTAVARAQTGPQDDGFLPKPMRRLNPDNRPGPPSSLTPAQPAPPATSTSAPGGAQSQIPAFPALHLTPLNGTFVPKQISLDPPGARVKIGRQTNAKTIPNGTNGYFDSKVLSRAHAEVWSEDGKVFIKDVKSSNGTFINGERLSPESSESDVFELHTDDVVEFGIDILTDDTKTIVHHKVAAKVHLVLNPEDAVASTREINNWYRSAGEQSLGPRHVQRAPRAAQGQNGLSFEHVLSRLQGELQKSRDTGANLGDVNSTLNIVHDTLGGGAPPTLPAHLRPSAGSMGATSRAASDAHAQSIAALQQQLSETQQSLAGHVEKIRDLEGLLAEHETIRREVGTLREQMEEARESMSGLLRERERDERQRRGVSTTNGRESPLAALLEREDDEEDDGDDAASIASVDTVVNGKHKAREEAREPDDDEPVAALRETTSTPPPEKPASTTAQDERERLLHEQNAKLVARLEALTVSLDEATQLGAQLRTQHAQASETIKALEERVHSLEEAVDRRVAEAEGRVEQRWETWRAQWEKSWRSEREGWEQERDKLRELVRDWEERRQAAEASAARSDDDGDSSDGDEDCEEGSPASGDEGAAAAVASSAVHSVGGKKRSTRRRKRSSLTPVPPTPSSSFAPASAPASRASKLAQSLSAGGDGMSDSDSTIGELSGRLHQGAGASGSPSESAAGVHGGDGVQVRFAFKLALAAALAAVVVIAVAVGYGAAMKLKE</sequence>
<dbReference type="SUPFAM" id="SSF49879">
    <property type="entry name" value="SMAD/FHA domain"/>
    <property type="match status" value="1"/>
</dbReference>
<feature type="compositionally biased region" description="Low complexity" evidence="1">
    <location>
        <begin position="51"/>
        <end position="66"/>
    </location>
</feature>
<dbReference type="GO" id="GO:0005737">
    <property type="term" value="C:cytoplasm"/>
    <property type="evidence" value="ECO:0007669"/>
    <property type="project" value="TreeGrafter"/>
</dbReference>
<dbReference type="Pfam" id="PF00498">
    <property type="entry name" value="FHA"/>
    <property type="match status" value="1"/>
</dbReference>
<evidence type="ECO:0000256" key="2">
    <source>
        <dbReference type="SAM" id="Phobius"/>
    </source>
</evidence>
<dbReference type="PANTHER" id="PTHR15715">
    <property type="entry name" value="CENTROSOMAL PROTEIN OF 170 KDA"/>
    <property type="match status" value="1"/>
</dbReference>
<dbReference type="InterPro" id="IPR000253">
    <property type="entry name" value="FHA_dom"/>
</dbReference>
<dbReference type="PANTHER" id="PTHR15715:SF37">
    <property type="entry name" value="LD47843P"/>
    <property type="match status" value="1"/>
</dbReference>
<reference evidence="4 5" key="1">
    <citation type="submission" date="2021-12" db="EMBL/GenBank/DDBJ databases">
        <title>High titer production of polyol ester of fatty acids by Rhodotorula paludigena BS15 towards product separation-free biomass refinery.</title>
        <authorList>
            <person name="Mano J."/>
            <person name="Ono H."/>
            <person name="Tanaka T."/>
            <person name="Naito K."/>
            <person name="Sushida H."/>
            <person name="Ike M."/>
            <person name="Tokuyasu K."/>
            <person name="Kitaoka M."/>
        </authorList>
    </citation>
    <scope>NUCLEOTIDE SEQUENCE [LARGE SCALE GENOMIC DNA]</scope>
    <source>
        <strain evidence="4 5">BS15</strain>
    </source>
</reference>
<feature type="compositionally biased region" description="Low complexity" evidence="1">
    <location>
        <begin position="741"/>
        <end position="773"/>
    </location>
</feature>
<evidence type="ECO:0000259" key="3">
    <source>
        <dbReference type="PROSITE" id="PS50006"/>
    </source>
</evidence>
<evidence type="ECO:0000256" key="1">
    <source>
        <dbReference type="SAM" id="MobiDB-lite"/>
    </source>
</evidence>
<dbReference type="Proteomes" id="UP001342314">
    <property type="component" value="Unassembled WGS sequence"/>
</dbReference>
<feature type="transmembrane region" description="Helical" evidence="2">
    <location>
        <begin position="813"/>
        <end position="834"/>
    </location>
</feature>
<dbReference type="PROSITE" id="PS50006">
    <property type="entry name" value="FHA_DOMAIN"/>
    <property type="match status" value="1"/>
</dbReference>
<accession>A0AAV5GN46</accession>
<keyword evidence="2" id="KW-1133">Transmembrane helix</keyword>
<name>A0AAV5GN46_9BASI</name>
<dbReference type="EMBL" id="BQKY01000015">
    <property type="protein sequence ID" value="GJN94006.1"/>
    <property type="molecule type" value="Genomic_DNA"/>
</dbReference>
<feature type="compositionally biased region" description="Low complexity" evidence="1">
    <location>
        <begin position="697"/>
        <end position="718"/>
    </location>
</feature>